<keyword evidence="6" id="KW-1185">Reference proteome</keyword>
<comment type="caution">
    <text evidence="5">The sequence shown here is derived from an EMBL/GenBank/DDBJ whole genome shotgun (WGS) entry which is preliminary data.</text>
</comment>
<proteinExistence type="inferred from homology"/>
<protein>
    <submittedName>
        <fullName evidence="5">ATP-grasp domain-containing protein</fullName>
    </submittedName>
</protein>
<dbReference type="SUPFAM" id="SSF56059">
    <property type="entry name" value="Glutathione synthetase ATP-binding domain-like"/>
    <property type="match status" value="1"/>
</dbReference>
<keyword evidence="2" id="KW-0436">Ligase</keyword>
<dbReference type="InterPro" id="IPR011095">
    <property type="entry name" value="Dala_Dala_lig_C"/>
</dbReference>
<evidence type="ECO:0000256" key="2">
    <source>
        <dbReference type="ARBA" id="ARBA00022598"/>
    </source>
</evidence>
<dbReference type="Pfam" id="PF07478">
    <property type="entry name" value="Dala_Dala_lig_C"/>
    <property type="match status" value="1"/>
</dbReference>
<evidence type="ECO:0000313" key="6">
    <source>
        <dbReference type="Proteomes" id="UP001595444"/>
    </source>
</evidence>
<dbReference type="Gene3D" id="3.30.1490.20">
    <property type="entry name" value="ATP-grasp fold, A domain"/>
    <property type="match status" value="1"/>
</dbReference>
<dbReference type="RefSeq" id="WP_194214823.1">
    <property type="nucleotide sequence ID" value="NZ_CP061205.1"/>
</dbReference>
<name>A0ABV7D0V0_9PROT</name>
<dbReference type="Proteomes" id="UP001595444">
    <property type="component" value="Unassembled WGS sequence"/>
</dbReference>
<accession>A0ABV7D0V0</accession>
<reference evidence="6" key="1">
    <citation type="journal article" date="2019" name="Int. J. Syst. Evol. Microbiol.">
        <title>The Global Catalogue of Microorganisms (GCM) 10K type strain sequencing project: providing services to taxonomists for standard genome sequencing and annotation.</title>
        <authorList>
            <consortium name="The Broad Institute Genomics Platform"/>
            <consortium name="The Broad Institute Genome Sequencing Center for Infectious Disease"/>
            <person name="Wu L."/>
            <person name="Ma J."/>
        </authorList>
    </citation>
    <scope>NUCLEOTIDE SEQUENCE [LARGE SCALE GENOMIC DNA]</scope>
    <source>
        <strain evidence="6">KCTC 62164</strain>
    </source>
</reference>
<comment type="similarity">
    <text evidence="1">Belongs to the D-alanine--D-alanine ligase family.</text>
</comment>
<dbReference type="PROSITE" id="PS50975">
    <property type="entry name" value="ATP_GRASP"/>
    <property type="match status" value="1"/>
</dbReference>
<evidence type="ECO:0000256" key="1">
    <source>
        <dbReference type="ARBA" id="ARBA00010871"/>
    </source>
</evidence>
<dbReference type="EMBL" id="JBHRSL010000001">
    <property type="protein sequence ID" value="MFC3050437.1"/>
    <property type="molecule type" value="Genomic_DNA"/>
</dbReference>
<dbReference type="InterPro" id="IPR013815">
    <property type="entry name" value="ATP_grasp_subdomain_1"/>
</dbReference>
<organism evidence="5 6">
    <name type="scientific">Kordiimonas pumila</name>
    <dbReference type="NCBI Taxonomy" id="2161677"/>
    <lineage>
        <taxon>Bacteria</taxon>
        <taxon>Pseudomonadati</taxon>
        <taxon>Pseudomonadota</taxon>
        <taxon>Alphaproteobacteria</taxon>
        <taxon>Kordiimonadales</taxon>
        <taxon>Kordiimonadaceae</taxon>
        <taxon>Kordiimonas</taxon>
    </lineage>
</organism>
<gene>
    <name evidence="5" type="ORF">ACFOKA_00815</name>
</gene>
<evidence type="ECO:0000259" key="4">
    <source>
        <dbReference type="PROSITE" id="PS50975"/>
    </source>
</evidence>
<evidence type="ECO:0000256" key="3">
    <source>
        <dbReference type="PROSITE-ProRule" id="PRU00409"/>
    </source>
</evidence>
<dbReference type="PANTHER" id="PTHR23132:SF23">
    <property type="entry name" value="D-ALANINE--D-ALANINE LIGASE B"/>
    <property type="match status" value="1"/>
</dbReference>
<keyword evidence="3" id="KW-0547">Nucleotide-binding</keyword>
<keyword evidence="3" id="KW-0067">ATP-binding</keyword>
<sequence length="352" mass="40194">MSGISIDYTVFEHGAPLKLAEKDKERLNVLFLAKHALSGGAFDKNDGSHALYHTEIRQCLEALDVDMTVSNTYETLFSRIPHNFIFTLFNRGGFRNSEILASCLSEYHSIPYLGAPPSMRGFADDKHLTKILYEKLGIPTPKWQIYRTCDMSVLKPAFEAERYVIKPNNSSASWGINHGTDWKELQPIVRELLHDNHDVIVEEYVPGVDVTVPSIGTGKPWILYPMRNPAADDLNIVTYEQKRGFKNGSSIELFAEYPDFPELVEYTSKTNDYIWPYDYGRFDYRVEPNGKVWALEFNLSCNLGSTRAICQSANLLGYSQQDIVETVLANSLERQRVMFEATCRGEQIRYKM</sequence>
<evidence type="ECO:0000313" key="5">
    <source>
        <dbReference type="EMBL" id="MFC3050437.1"/>
    </source>
</evidence>
<feature type="domain" description="ATP-grasp" evidence="4">
    <location>
        <begin position="130"/>
        <end position="329"/>
    </location>
</feature>
<dbReference type="InterPro" id="IPR011761">
    <property type="entry name" value="ATP-grasp"/>
</dbReference>
<dbReference type="Gene3D" id="3.30.470.20">
    <property type="entry name" value="ATP-grasp fold, B domain"/>
    <property type="match status" value="1"/>
</dbReference>
<dbReference type="PANTHER" id="PTHR23132">
    <property type="entry name" value="D-ALANINE--D-ALANINE LIGASE"/>
    <property type="match status" value="1"/>
</dbReference>